<dbReference type="InterPro" id="IPR036390">
    <property type="entry name" value="WH_DNA-bd_sf"/>
</dbReference>
<keyword evidence="2" id="KW-0238">DNA-binding</keyword>
<dbReference type="SUPFAM" id="SSF46785">
    <property type="entry name" value="Winged helix' DNA-binding domain"/>
    <property type="match status" value="1"/>
</dbReference>
<evidence type="ECO:0000259" key="4">
    <source>
        <dbReference type="PROSITE" id="PS50949"/>
    </source>
</evidence>
<dbReference type="Gene3D" id="1.10.10.10">
    <property type="entry name" value="Winged helix-like DNA-binding domain superfamily/Winged helix DNA-binding domain"/>
    <property type="match status" value="1"/>
</dbReference>
<name>A0ABP7FHZ4_9MICO</name>
<comment type="caution">
    <text evidence="5">The sequence shown here is derived from an EMBL/GenBank/DDBJ whole genome shotgun (WGS) entry which is preliminary data.</text>
</comment>
<evidence type="ECO:0000313" key="6">
    <source>
        <dbReference type="Proteomes" id="UP001501004"/>
    </source>
</evidence>
<dbReference type="PANTHER" id="PTHR43537:SF5">
    <property type="entry name" value="UXU OPERON TRANSCRIPTIONAL REGULATOR"/>
    <property type="match status" value="1"/>
</dbReference>
<dbReference type="CDD" id="cd07377">
    <property type="entry name" value="WHTH_GntR"/>
    <property type="match status" value="1"/>
</dbReference>
<dbReference type="PROSITE" id="PS50949">
    <property type="entry name" value="HTH_GNTR"/>
    <property type="match status" value="1"/>
</dbReference>
<dbReference type="SUPFAM" id="SSF48008">
    <property type="entry name" value="GntR ligand-binding domain-like"/>
    <property type="match status" value="1"/>
</dbReference>
<sequence>MNEDGSHRLPIADRVYDTLSVQLMTGERPPGERLKIHMLSREFDVSPTPIREALARLEHTGFIERHSQRGYVVARLLGAEEIAQLMDARLLLEPTMARAAAERASAGFLSRLADTITVMQDTKAGPYGETLRECWLADEQFHGLIADQSGNPFIAKAYRSLGGQLQRFRIIGKSGVSHARSACGEHEMIFAAIESGDIDGTATAMSRHIVNAKGRAFDDVVRAARAPGADN</sequence>
<dbReference type="InterPro" id="IPR008920">
    <property type="entry name" value="TF_FadR/GntR_C"/>
</dbReference>
<dbReference type="InterPro" id="IPR000524">
    <property type="entry name" value="Tscrpt_reg_HTH_GntR"/>
</dbReference>
<dbReference type="PANTHER" id="PTHR43537">
    <property type="entry name" value="TRANSCRIPTIONAL REGULATOR, GNTR FAMILY"/>
    <property type="match status" value="1"/>
</dbReference>
<dbReference type="SMART" id="SM00895">
    <property type="entry name" value="FCD"/>
    <property type="match status" value="1"/>
</dbReference>
<dbReference type="SMART" id="SM00345">
    <property type="entry name" value="HTH_GNTR"/>
    <property type="match status" value="1"/>
</dbReference>
<keyword evidence="3" id="KW-0804">Transcription</keyword>
<evidence type="ECO:0000313" key="5">
    <source>
        <dbReference type="EMBL" id="GAA3739951.1"/>
    </source>
</evidence>
<reference evidence="6" key="1">
    <citation type="journal article" date="2019" name="Int. J. Syst. Evol. Microbiol.">
        <title>The Global Catalogue of Microorganisms (GCM) 10K type strain sequencing project: providing services to taxonomists for standard genome sequencing and annotation.</title>
        <authorList>
            <consortium name="The Broad Institute Genomics Platform"/>
            <consortium name="The Broad Institute Genome Sequencing Center for Infectious Disease"/>
            <person name="Wu L."/>
            <person name="Ma J."/>
        </authorList>
    </citation>
    <scope>NUCLEOTIDE SEQUENCE [LARGE SCALE GENOMIC DNA]</scope>
    <source>
        <strain evidence="6">JCM 16949</strain>
    </source>
</reference>
<dbReference type="InterPro" id="IPR036388">
    <property type="entry name" value="WH-like_DNA-bd_sf"/>
</dbReference>
<organism evidence="5 6">
    <name type="scientific">Leifsonella bigeumensis</name>
    <dbReference type="NCBI Taxonomy" id="433643"/>
    <lineage>
        <taxon>Bacteria</taxon>
        <taxon>Bacillati</taxon>
        <taxon>Actinomycetota</taxon>
        <taxon>Actinomycetes</taxon>
        <taxon>Micrococcales</taxon>
        <taxon>Microbacteriaceae</taxon>
        <taxon>Leifsonella</taxon>
    </lineage>
</organism>
<evidence type="ECO:0000256" key="3">
    <source>
        <dbReference type="ARBA" id="ARBA00023163"/>
    </source>
</evidence>
<dbReference type="Pfam" id="PF07729">
    <property type="entry name" value="FCD"/>
    <property type="match status" value="1"/>
</dbReference>
<feature type="domain" description="HTH gntR-type" evidence="4">
    <location>
        <begin position="9"/>
        <end position="76"/>
    </location>
</feature>
<protein>
    <submittedName>
        <fullName evidence="5">FCD domain-containing protein</fullName>
    </submittedName>
</protein>
<evidence type="ECO:0000256" key="2">
    <source>
        <dbReference type="ARBA" id="ARBA00023125"/>
    </source>
</evidence>
<keyword evidence="1" id="KW-0805">Transcription regulation</keyword>
<gene>
    <name evidence="5" type="ORF">GCM10022239_14480</name>
</gene>
<dbReference type="Gene3D" id="1.20.120.530">
    <property type="entry name" value="GntR ligand-binding domain-like"/>
    <property type="match status" value="1"/>
</dbReference>
<proteinExistence type="predicted"/>
<dbReference type="RefSeq" id="WP_344755221.1">
    <property type="nucleotide sequence ID" value="NZ_BAABAE010000003.1"/>
</dbReference>
<dbReference type="Proteomes" id="UP001501004">
    <property type="component" value="Unassembled WGS sequence"/>
</dbReference>
<keyword evidence="6" id="KW-1185">Reference proteome</keyword>
<dbReference type="Pfam" id="PF00392">
    <property type="entry name" value="GntR"/>
    <property type="match status" value="1"/>
</dbReference>
<evidence type="ECO:0000256" key="1">
    <source>
        <dbReference type="ARBA" id="ARBA00023015"/>
    </source>
</evidence>
<dbReference type="EMBL" id="BAABAE010000003">
    <property type="protein sequence ID" value="GAA3739951.1"/>
    <property type="molecule type" value="Genomic_DNA"/>
</dbReference>
<accession>A0ABP7FHZ4</accession>
<dbReference type="InterPro" id="IPR011711">
    <property type="entry name" value="GntR_C"/>
</dbReference>